<evidence type="ECO:0000313" key="9">
    <source>
        <dbReference type="Proteomes" id="UP000410492"/>
    </source>
</evidence>
<dbReference type="Gene3D" id="2.120.10.30">
    <property type="entry name" value="TolB, C-terminal domain"/>
    <property type="match status" value="1"/>
</dbReference>
<comment type="similarity">
    <text evidence="2">Belongs to the major royal jelly protein family.</text>
</comment>
<organism evidence="8 9">
    <name type="scientific">Callosobruchus maculatus</name>
    <name type="common">Southern cowpea weevil</name>
    <name type="synonym">Pulse bruchid</name>
    <dbReference type="NCBI Taxonomy" id="64391"/>
    <lineage>
        <taxon>Eukaryota</taxon>
        <taxon>Metazoa</taxon>
        <taxon>Ecdysozoa</taxon>
        <taxon>Arthropoda</taxon>
        <taxon>Hexapoda</taxon>
        <taxon>Insecta</taxon>
        <taxon>Pterygota</taxon>
        <taxon>Neoptera</taxon>
        <taxon>Endopterygota</taxon>
        <taxon>Coleoptera</taxon>
        <taxon>Polyphaga</taxon>
        <taxon>Cucujiformia</taxon>
        <taxon>Chrysomeloidea</taxon>
        <taxon>Chrysomelidae</taxon>
        <taxon>Bruchinae</taxon>
        <taxon>Bruchini</taxon>
        <taxon>Callosobruchus</taxon>
    </lineage>
</organism>
<keyword evidence="4 7" id="KW-0732">Signal</keyword>
<evidence type="ECO:0000256" key="5">
    <source>
        <dbReference type="ARBA" id="ARBA00023180"/>
    </source>
</evidence>
<evidence type="ECO:0000256" key="3">
    <source>
        <dbReference type="ARBA" id="ARBA00022525"/>
    </source>
</evidence>
<dbReference type="SUPFAM" id="SSF50998">
    <property type="entry name" value="Quinoprotein alcohol dehydrogenase-like"/>
    <property type="match status" value="1"/>
</dbReference>
<dbReference type="Proteomes" id="UP000410492">
    <property type="component" value="Unassembled WGS sequence"/>
</dbReference>
<evidence type="ECO:0000256" key="1">
    <source>
        <dbReference type="ARBA" id="ARBA00004613"/>
    </source>
</evidence>
<keyword evidence="3" id="KW-0964">Secreted</keyword>
<dbReference type="InterPro" id="IPR011042">
    <property type="entry name" value="6-blade_b-propeller_TolB-like"/>
</dbReference>
<dbReference type="OrthoDB" id="8184345at2759"/>
<feature type="chain" id="PRO_5024803479" description="Bee-milk protein" evidence="7">
    <location>
        <begin position="21"/>
        <end position="474"/>
    </location>
</feature>
<comment type="subcellular location">
    <subcellularLocation>
        <location evidence="1">Secreted</location>
    </subcellularLocation>
</comment>
<evidence type="ECO:0000256" key="4">
    <source>
        <dbReference type="ARBA" id="ARBA00022729"/>
    </source>
</evidence>
<keyword evidence="9" id="KW-1185">Reference proteome</keyword>
<feature type="region of interest" description="Disordered" evidence="6">
    <location>
        <begin position="453"/>
        <end position="474"/>
    </location>
</feature>
<dbReference type="GO" id="GO:0005576">
    <property type="term" value="C:extracellular region"/>
    <property type="evidence" value="ECO:0007669"/>
    <property type="project" value="UniProtKB-SubCell"/>
</dbReference>
<reference evidence="8 9" key="1">
    <citation type="submission" date="2019-01" db="EMBL/GenBank/DDBJ databases">
        <authorList>
            <person name="Sayadi A."/>
        </authorList>
    </citation>
    <scope>NUCLEOTIDE SEQUENCE [LARGE SCALE GENOMIC DNA]</scope>
</reference>
<accession>A0A653BHS3</accession>
<dbReference type="InterPro" id="IPR011047">
    <property type="entry name" value="Quinoprotein_ADH-like_sf"/>
</dbReference>
<evidence type="ECO:0000256" key="6">
    <source>
        <dbReference type="SAM" id="MobiDB-lite"/>
    </source>
</evidence>
<keyword evidence="5" id="KW-0325">Glycoprotein</keyword>
<name>A0A653BHS3_CALMS</name>
<sequence>MWKCLGFSVVLFSFLENGECYRRGLKPTVYEHSHYEDEGNKFLCLVLGLCAYFPSSQTKANMKVIYKWNYLEYEYNTEQERRAAIDSEEFVPGKGSPIDVNVFYGHHPSEKKMFVTIPRFQKGVPFTVGTVTNRTRNGNPIIAPFPSWDWYRNVEACGPRRIVSVYRTAIDRCGRLWVLDNGVLLDKMACQPQILAFDIRTGRLMYRHELSKDITTDVTLMVTIMVDVRDSCDDVFIYSADCQGNTIYVTDVNKDVSWAVKDKTMYPWPTYGTYKILGTIFDIMDGVLGMALEPYHPGKDRKLYYHAMSSPTENWVYTSHLRNQTMFSGGELSTPQIFHTYEGQRSTQSAAEVIDSKGTMFFGLHGKQELACFDTSGEYGSRSSMGVIERNDETLPFVSGINVAKNSRGIEELWAVTTPFQKVYTDTLDTKEINFRILGAKIDDLTYGSVCRHGSSSPPHKGHFHHPPQPGHGY</sequence>
<evidence type="ECO:0000256" key="2">
    <source>
        <dbReference type="ARBA" id="ARBA00009127"/>
    </source>
</evidence>
<dbReference type="PANTHER" id="PTHR10009:SF7">
    <property type="entry name" value="GH10609P-RELATED"/>
    <property type="match status" value="1"/>
</dbReference>
<dbReference type="EMBL" id="CAACVG010001281">
    <property type="protein sequence ID" value="VEN35136.1"/>
    <property type="molecule type" value="Genomic_DNA"/>
</dbReference>
<dbReference type="Pfam" id="PF03022">
    <property type="entry name" value="MRJP"/>
    <property type="match status" value="1"/>
</dbReference>
<feature type="signal peptide" evidence="7">
    <location>
        <begin position="1"/>
        <end position="20"/>
    </location>
</feature>
<dbReference type="AlphaFoldDB" id="A0A653BHS3"/>
<dbReference type="PRINTS" id="PR01366">
    <property type="entry name" value="ROYALJELLY"/>
</dbReference>
<dbReference type="InterPro" id="IPR017996">
    <property type="entry name" value="MRJP/yellow-related"/>
</dbReference>
<protein>
    <recommendedName>
        <fullName evidence="10">Bee-milk protein</fullName>
    </recommendedName>
</protein>
<proteinExistence type="inferred from homology"/>
<evidence type="ECO:0000256" key="7">
    <source>
        <dbReference type="SAM" id="SignalP"/>
    </source>
</evidence>
<evidence type="ECO:0000313" key="8">
    <source>
        <dbReference type="EMBL" id="VEN35136.1"/>
    </source>
</evidence>
<evidence type="ECO:0008006" key="10">
    <source>
        <dbReference type="Google" id="ProtNLM"/>
    </source>
</evidence>
<gene>
    <name evidence="8" type="ORF">CALMAC_LOCUS1129</name>
</gene>
<dbReference type="PANTHER" id="PTHR10009">
    <property type="entry name" value="PROTEIN YELLOW-RELATED"/>
    <property type="match status" value="1"/>
</dbReference>